<dbReference type="SUPFAM" id="SSF48208">
    <property type="entry name" value="Six-hairpin glycosidases"/>
    <property type="match status" value="1"/>
</dbReference>
<dbReference type="PANTHER" id="PTHR47791:SF3">
    <property type="entry name" value="MEIOTICALLY UP-REGULATED GENE 191 PROTEIN"/>
    <property type="match status" value="1"/>
</dbReference>
<dbReference type="RefSeq" id="WP_330136200.1">
    <property type="nucleotide sequence ID" value="NZ_JAUTXY010000015.1"/>
</dbReference>
<sequence length="372" mass="40779">MPEMWADRADAAEAAVVGRHVRRLWGLPGTELGVVGWPATRRERIFGSWHYWWQAHLIDLAVDAAERQAKAGDGSARNRRRVVQLTRTHRIRNITGWTNNYFDDMAWLGLALDRAQRHLGVDRGAAITTLVGELHDAWQPEQGGGIPWRRGDSFFNTPANGPAALLLARSGKLERAQEMADWIHDRLVDPDTGLVFDGIRHGVLERAVYSYCQGVVLGVETELATRCDGPRHRNRVHALVDAVDNELTERSIITGGGGGDGGLFNGILVRYLAMVATTLPVQDSDDVRARATARRIVLASADGAWENRLQIEGLPLFGRDWTQPARLPGSSGTVAQFTAGTVRASSIAERDLSVQLGGWMLMEAAHAVVASP</sequence>
<dbReference type="InterPro" id="IPR014512">
    <property type="entry name" value="O_gly_hydro"/>
</dbReference>
<proteinExistence type="predicted"/>
<evidence type="ECO:0000313" key="1">
    <source>
        <dbReference type="EMBL" id="MEE2061034.1"/>
    </source>
</evidence>
<dbReference type="PIRSF" id="PIRSF021505">
    <property type="entry name" value="O_gly_hdrol"/>
    <property type="match status" value="1"/>
</dbReference>
<dbReference type="InterPro" id="IPR008928">
    <property type="entry name" value="6-hairpin_glycosidase_sf"/>
</dbReference>
<evidence type="ECO:0000313" key="2">
    <source>
        <dbReference type="Proteomes" id="UP001336020"/>
    </source>
</evidence>
<keyword evidence="2" id="KW-1185">Reference proteome</keyword>
<keyword evidence="1" id="KW-0378">Hydrolase</keyword>
<dbReference type="Gene3D" id="1.50.10.20">
    <property type="match status" value="1"/>
</dbReference>
<dbReference type="GO" id="GO:0016787">
    <property type="term" value="F:hydrolase activity"/>
    <property type="evidence" value="ECO:0007669"/>
    <property type="project" value="UniProtKB-KW"/>
</dbReference>
<comment type="caution">
    <text evidence="1">The sequence shown here is derived from an EMBL/GenBank/DDBJ whole genome shotgun (WGS) entry which is preliminary data.</text>
</comment>
<dbReference type="Pfam" id="PF03663">
    <property type="entry name" value="Glyco_hydro_76"/>
    <property type="match status" value="1"/>
</dbReference>
<dbReference type="Proteomes" id="UP001336020">
    <property type="component" value="Unassembled WGS sequence"/>
</dbReference>
<dbReference type="InterPro" id="IPR053169">
    <property type="entry name" value="MUG_Protein"/>
</dbReference>
<dbReference type="EMBL" id="JAUTXY010000015">
    <property type="protein sequence ID" value="MEE2061034.1"/>
    <property type="molecule type" value="Genomic_DNA"/>
</dbReference>
<dbReference type="InterPro" id="IPR005198">
    <property type="entry name" value="Glyco_hydro_76"/>
</dbReference>
<organism evidence="1 2">
    <name type="scientific">Rhodococcus artemisiae</name>
    <dbReference type="NCBI Taxonomy" id="714159"/>
    <lineage>
        <taxon>Bacteria</taxon>
        <taxon>Bacillati</taxon>
        <taxon>Actinomycetota</taxon>
        <taxon>Actinomycetes</taxon>
        <taxon>Mycobacteriales</taxon>
        <taxon>Nocardiaceae</taxon>
        <taxon>Rhodococcus</taxon>
    </lineage>
</organism>
<reference evidence="1 2" key="1">
    <citation type="submission" date="2023-07" db="EMBL/GenBank/DDBJ databases">
        <authorList>
            <person name="Girao M."/>
            <person name="Carvalho M.F."/>
        </authorList>
    </citation>
    <scope>NUCLEOTIDE SEQUENCE [LARGE SCALE GENOMIC DNA]</scope>
    <source>
        <strain evidence="1 2">YIM65754</strain>
    </source>
</reference>
<accession>A0ABU7LIF9</accession>
<name>A0ABU7LIF9_9NOCA</name>
<gene>
    <name evidence="1" type="ORF">Q7514_26265</name>
</gene>
<protein>
    <submittedName>
        <fullName evidence="1">Glycoside hydrolase family 76 protein</fullName>
    </submittedName>
</protein>
<dbReference type="PANTHER" id="PTHR47791">
    <property type="entry name" value="MEIOTICALLY UP-REGULATED GENE 191 PROTEIN"/>
    <property type="match status" value="1"/>
</dbReference>